<dbReference type="AlphaFoldDB" id="A0A059ECN4"/>
<dbReference type="PROSITE" id="PS51257">
    <property type="entry name" value="PROKAR_LIPOPROTEIN"/>
    <property type="match status" value="1"/>
</dbReference>
<evidence type="ECO:0000313" key="8">
    <source>
        <dbReference type="EMBL" id="HAE93558.1"/>
    </source>
</evidence>
<evidence type="ECO:0000313" key="9">
    <source>
        <dbReference type="EMBL" id="KCZ65368.1"/>
    </source>
</evidence>
<keyword evidence="5" id="KW-0564">Palmitate</keyword>
<evidence type="ECO:0000256" key="4">
    <source>
        <dbReference type="ARBA" id="ARBA00023136"/>
    </source>
</evidence>
<evidence type="ECO:0000256" key="5">
    <source>
        <dbReference type="ARBA" id="ARBA00023139"/>
    </source>
</evidence>
<dbReference type="GO" id="GO:0009636">
    <property type="term" value="P:response to toxic substance"/>
    <property type="evidence" value="ECO:0007669"/>
    <property type="project" value="InterPro"/>
</dbReference>
<dbReference type="Proteomes" id="UP000024547">
    <property type="component" value="Unassembled WGS sequence"/>
</dbReference>
<keyword evidence="10" id="KW-1185">Reference proteome</keyword>
<dbReference type="Proteomes" id="UP000259173">
    <property type="component" value="Unassembled WGS sequence"/>
</dbReference>
<dbReference type="Pfam" id="PF08085">
    <property type="entry name" value="Entericidin"/>
    <property type="match status" value="1"/>
</dbReference>
<dbReference type="PATRIC" id="fig|1280948.3.peg.590"/>
<accession>A0A059ECN4</accession>
<feature type="signal peptide" evidence="7">
    <location>
        <begin position="1"/>
        <end position="17"/>
    </location>
</feature>
<evidence type="ECO:0000256" key="1">
    <source>
        <dbReference type="ARBA" id="ARBA00010296"/>
    </source>
</evidence>
<keyword evidence="6" id="KW-0449">Lipoprotein</keyword>
<dbReference type="EMBL" id="AWFH01000001">
    <property type="protein sequence ID" value="KCZ65368.1"/>
    <property type="molecule type" value="Genomic_DNA"/>
</dbReference>
<reference evidence="8 11" key="2">
    <citation type="journal article" date="2018" name="Nat. Biotechnol.">
        <title>A standardized bacterial taxonomy based on genome phylogeny substantially revises the tree of life.</title>
        <authorList>
            <person name="Parks D.H."/>
            <person name="Chuvochina M."/>
            <person name="Waite D.W."/>
            <person name="Rinke C."/>
            <person name="Skarshewski A."/>
            <person name="Chaumeil P.A."/>
            <person name="Hugenholtz P."/>
        </authorList>
    </citation>
    <scope>NUCLEOTIDE SEQUENCE [LARGE SCALE GENOMIC DNA]</scope>
    <source>
        <strain evidence="8">UBA8557</strain>
    </source>
</reference>
<evidence type="ECO:0000256" key="3">
    <source>
        <dbReference type="ARBA" id="ARBA00022729"/>
    </source>
</evidence>
<evidence type="ECO:0000256" key="2">
    <source>
        <dbReference type="ARBA" id="ARBA00022475"/>
    </source>
</evidence>
<organism evidence="9 10">
    <name type="scientific">Hyphomonas atlantica</name>
    <dbReference type="NCBI Taxonomy" id="1280948"/>
    <lineage>
        <taxon>Bacteria</taxon>
        <taxon>Pseudomonadati</taxon>
        <taxon>Pseudomonadota</taxon>
        <taxon>Alphaproteobacteria</taxon>
        <taxon>Hyphomonadales</taxon>
        <taxon>Hyphomonadaceae</taxon>
        <taxon>Hyphomonas</taxon>
    </lineage>
</organism>
<name>A0A059ECN4_9PROT</name>
<dbReference type="OrthoDB" id="7363288at2"/>
<dbReference type="GO" id="GO:0016020">
    <property type="term" value="C:membrane"/>
    <property type="evidence" value="ECO:0007669"/>
    <property type="project" value="InterPro"/>
</dbReference>
<evidence type="ECO:0000256" key="7">
    <source>
        <dbReference type="SAM" id="SignalP"/>
    </source>
</evidence>
<comment type="similarity">
    <text evidence="1">Belongs to the EcnA/EcnB lipoprotein family.</text>
</comment>
<protein>
    <submittedName>
        <fullName evidence="8">Entericidin</fullName>
    </submittedName>
</protein>
<keyword evidence="4" id="KW-0472">Membrane</keyword>
<evidence type="ECO:0000313" key="10">
    <source>
        <dbReference type="Proteomes" id="UP000024547"/>
    </source>
</evidence>
<sequence length="49" mass="4873">MKIASVGALGALATLLAACNTVDGVGKDVEAGGEVIQDASNEVKEDIND</sequence>
<reference evidence="9 10" key="1">
    <citation type="journal article" date="2014" name="Antonie Van Leeuwenhoek">
        <title>Hyphomonas beringensis sp. nov. and Hyphomonas chukchiensis sp. nov., isolated from surface seawater of the Bering Sea and Chukchi Sea.</title>
        <authorList>
            <person name="Li C."/>
            <person name="Lai Q."/>
            <person name="Li G."/>
            <person name="Dong C."/>
            <person name="Wang J."/>
            <person name="Liao Y."/>
            <person name="Shao Z."/>
        </authorList>
    </citation>
    <scope>NUCLEOTIDE SEQUENCE [LARGE SCALE GENOMIC DNA]</scope>
    <source>
        <strain evidence="9 10">22II1-22F38</strain>
    </source>
</reference>
<proteinExistence type="inferred from homology"/>
<gene>
    <name evidence="8" type="ORF">DCG65_03300</name>
    <name evidence="9" type="ORF">HY36_02980</name>
</gene>
<evidence type="ECO:0000256" key="6">
    <source>
        <dbReference type="ARBA" id="ARBA00023288"/>
    </source>
</evidence>
<feature type="chain" id="PRO_5044537899" evidence="7">
    <location>
        <begin position="18"/>
        <end position="49"/>
    </location>
</feature>
<keyword evidence="2" id="KW-1003">Cell membrane</keyword>
<evidence type="ECO:0000313" key="11">
    <source>
        <dbReference type="Proteomes" id="UP000259173"/>
    </source>
</evidence>
<dbReference type="InterPro" id="IPR012556">
    <property type="entry name" value="Entericidin"/>
</dbReference>
<comment type="caution">
    <text evidence="9">The sequence shown here is derived from an EMBL/GenBank/DDBJ whole genome shotgun (WGS) entry which is preliminary data.</text>
</comment>
<dbReference type="RefSeq" id="WP_155841652.1">
    <property type="nucleotide sequence ID" value="NZ_CAMYIB010000009.1"/>
</dbReference>
<keyword evidence="3 7" id="KW-0732">Signal</keyword>
<dbReference type="EMBL" id="DMBR01000094">
    <property type="protein sequence ID" value="HAE93558.1"/>
    <property type="molecule type" value="Genomic_DNA"/>
</dbReference>